<dbReference type="Proteomes" id="UP001198163">
    <property type="component" value="Unassembled WGS sequence"/>
</dbReference>
<dbReference type="Pfam" id="PF01098">
    <property type="entry name" value="FTSW_RODA_SPOVE"/>
    <property type="match status" value="2"/>
</dbReference>
<feature type="transmembrane region" description="Helical" evidence="11">
    <location>
        <begin position="74"/>
        <end position="94"/>
    </location>
</feature>
<evidence type="ECO:0000256" key="11">
    <source>
        <dbReference type="HAMAP-Rule" id="MF_02079"/>
    </source>
</evidence>
<evidence type="ECO:0000256" key="10">
    <source>
        <dbReference type="ARBA" id="ARBA00023316"/>
    </source>
</evidence>
<dbReference type="InterPro" id="IPR001182">
    <property type="entry name" value="FtsW/RodA"/>
</dbReference>
<evidence type="ECO:0000256" key="7">
    <source>
        <dbReference type="ARBA" id="ARBA00022984"/>
    </source>
</evidence>
<dbReference type="NCBIfam" id="NF037961">
    <property type="entry name" value="RodA_shape"/>
    <property type="match status" value="1"/>
</dbReference>
<dbReference type="GO" id="GO:0008955">
    <property type="term" value="F:peptidoglycan glycosyltransferase activity"/>
    <property type="evidence" value="ECO:0007669"/>
    <property type="project" value="UniProtKB-UniRule"/>
</dbReference>
<feature type="transmembrane region" description="Helical" evidence="11">
    <location>
        <begin position="162"/>
        <end position="178"/>
    </location>
</feature>
<organism evidence="12 13">
    <name type="scientific">Teretinema zuelzerae</name>
    <dbReference type="NCBI Taxonomy" id="156"/>
    <lineage>
        <taxon>Bacteria</taxon>
        <taxon>Pseudomonadati</taxon>
        <taxon>Spirochaetota</taxon>
        <taxon>Spirochaetia</taxon>
        <taxon>Spirochaetales</taxon>
        <taxon>Treponemataceae</taxon>
        <taxon>Teretinema</taxon>
    </lineage>
</organism>
<accession>A0AAE3JIU8</accession>
<comment type="similarity">
    <text evidence="11">Belongs to the SEDS family. MrdB/RodA subfamily.</text>
</comment>
<keyword evidence="9 11" id="KW-0472">Membrane</keyword>
<evidence type="ECO:0000256" key="6">
    <source>
        <dbReference type="ARBA" id="ARBA00022960"/>
    </source>
</evidence>
<feature type="transmembrane region" description="Helical" evidence="11">
    <location>
        <begin position="342"/>
        <end position="365"/>
    </location>
</feature>
<keyword evidence="5 11" id="KW-0812">Transmembrane</keyword>
<dbReference type="GO" id="GO:0015648">
    <property type="term" value="F:lipid-linked peptidoglycan transporter activity"/>
    <property type="evidence" value="ECO:0007669"/>
    <property type="project" value="TreeGrafter"/>
</dbReference>
<feature type="transmembrane region" description="Helical" evidence="11">
    <location>
        <begin position="222"/>
        <end position="244"/>
    </location>
</feature>
<feature type="transmembrane region" description="Helical" evidence="11">
    <location>
        <begin position="372"/>
        <end position="396"/>
    </location>
</feature>
<dbReference type="GO" id="GO:0071555">
    <property type="term" value="P:cell wall organization"/>
    <property type="evidence" value="ECO:0007669"/>
    <property type="project" value="UniProtKB-KW"/>
</dbReference>
<evidence type="ECO:0000256" key="5">
    <source>
        <dbReference type="ARBA" id="ARBA00022692"/>
    </source>
</evidence>
<evidence type="ECO:0000256" key="8">
    <source>
        <dbReference type="ARBA" id="ARBA00022989"/>
    </source>
</evidence>
<feature type="transmembrane region" description="Helical" evidence="11">
    <location>
        <begin position="408"/>
        <end position="429"/>
    </location>
</feature>
<comment type="catalytic activity">
    <reaction evidence="11">
        <text>[GlcNAc-(1-&gt;4)-Mur2Ac(oyl-L-Ala-gamma-D-Glu-L-Lys-D-Ala-D-Ala)](n)-di-trans,octa-cis-undecaprenyl diphosphate + beta-D-GlcNAc-(1-&gt;4)-Mur2Ac(oyl-L-Ala-gamma-D-Glu-L-Lys-D-Ala-D-Ala)-di-trans,octa-cis-undecaprenyl diphosphate = [GlcNAc-(1-&gt;4)-Mur2Ac(oyl-L-Ala-gamma-D-Glu-L-Lys-D-Ala-D-Ala)](n+1)-di-trans,octa-cis-undecaprenyl diphosphate + di-trans,octa-cis-undecaprenyl diphosphate + H(+)</text>
        <dbReference type="Rhea" id="RHEA:23708"/>
        <dbReference type="Rhea" id="RHEA-COMP:9602"/>
        <dbReference type="Rhea" id="RHEA-COMP:9603"/>
        <dbReference type="ChEBI" id="CHEBI:15378"/>
        <dbReference type="ChEBI" id="CHEBI:58405"/>
        <dbReference type="ChEBI" id="CHEBI:60033"/>
        <dbReference type="ChEBI" id="CHEBI:78435"/>
        <dbReference type="EC" id="2.4.99.28"/>
    </reaction>
</comment>
<comment type="caution">
    <text evidence="12">The sequence shown here is derived from an EMBL/GenBank/DDBJ whole genome shotgun (WGS) entry which is preliminary data.</text>
</comment>
<keyword evidence="8 11" id="KW-1133">Transmembrane helix</keyword>
<evidence type="ECO:0000256" key="9">
    <source>
        <dbReference type="ARBA" id="ARBA00023136"/>
    </source>
</evidence>
<feature type="transmembrane region" description="Helical" evidence="11">
    <location>
        <begin position="185"/>
        <end position="202"/>
    </location>
</feature>
<evidence type="ECO:0000256" key="1">
    <source>
        <dbReference type="ARBA" id="ARBA00004141"/>
    </source>
</evidence>
<dbReference type="GO" id="GO:0008360">
    <property type="term" value="P:regulation of cell shape"/>
    <property type="evidence" value="ECO:0007669"/>
    <property type="project" value="UniProtKB-KW"/>
</dbReference>
<dbReference type="PANTHER" id="PTHR30474">
    <property type="entry name" value="CELL CYCLE PROTEIN"/>
    <property type="match status" value="1"/>
</dbReference>
<comment type="subcellular location">
    <subcellularLocation>
        <location evidence="11">Cell membrane</location>
        <topology evidence="11">Multi-pass membrane protein</topology>
    </subcellularLocation>
    <subcellularLocation>
        <location evidence="1">Membrane</location>
        <topology evidence="1">Multi-pass membrane protein</topology>
    </subcellularLocation>
</comment>
<dbReference type="GO" id="GO:0032153">
    <property type="term" value="C:cell division site"/>
    <property type="evidence" value="ECO:0007669"/>
    <property type="project" value="TreeGrafter"/>
</dbReference>
<comment type="function">
    <text evidence="11">Peptidoglycan polymerase that is essential for cell wall elongation.</text>
</comment>
<keyword evidence="10 11" id="KW-0961">Cell wall biogenesis/degradation</keyword>
<evidence type="ECO:0000256" key="4">
    <source>
        <dbReference type="ARBA" id="ARBA00022679"/>
    </source>
</evidence>
<evidence type="ECO:0000256" key="2">
    <source>
        <dbReference type="ARBA" id="ARBA00022475"/>
    </source>
</evidence>
<dbReference type="GO" id="GO:0005886">
    <property type="term" value="C:plasma membrane"/>
    <property type="evidence" value="ECO:0007669"/>
    <property type="project" value="UniProtKB-SubCell"/>
</dbReference>
<comment type="pathway">
    <text evidence="11">Cell wall biogenesis; peptidoglycan biosynthesis.</text>
</comment>
<evidence type="ECO:0000256" key="3">
    <source>
        <dbReference type="ARBA" id="ARBA00022676"/>
    </source>
</evidence>
<protein>
    <recommendedName>
        <fullName evidence="11">Peptidoglycan glycosyltransferase RodA</fullName>
        <shortName evidence="11">PGT</shortName>
        <ecNumber evidence="11">2.4.99.28</ecNumber>
    </recommendedName>
    <alternativeName>
        <fullName evidence="11">Cell elongation protein RodA</fullName>
    </alternativeName>
    <alternativeName>
        <fullName evidence="11">Cell wall polymerase</fullName>
    </alternativeName>
    <alternativeName>
        <fullName evidence="11">Peptidoglycan polymerase</fullName>
        <shortName evidence="11">PG polymerase</shortName>
    </alternativeName>
</protein>
<keyword evidence="13" id="KW-1185">Reference proteome</keyword>
<feature type="transmembrane region" description="Helical" evidence="11">
    <location>
        <begin position="12"/>
        <end position="32"/>
    </location>
</feature>
<name>A0AAE3JIU8_9SPIR</name>
<dbReference type="GO" id="GO:0051301">
    <property type="term" value="P:cell division"/>
    <property type="evidence" value="ECO:0007669"/>
    <property type="project" value="InterPro"/>
</dbReference>
<evidence type="ECO:0000313" key="12">
    <source>
        <dbReference type="EMBL" id="MCD1654596.1"/>
    </source>
</evidence>
<evidence type="ECO:0000313" key="13">
    <source>
        <dbReference type="Proteomes" id="UP001198163"/>
    </source>
</evidence>
<dbReference type="EMBL" id="JAINWA010000003">
    <property type="protein sequence ID" value="MCD1654596.1"/>
    <property type="molecule type" value="Genomic_DNA"/>
</dbReference>
<dbReference type="HAMAP" id="MF_02079">
    <property type="entry name" value="PGT_RodA"/>
    <property type="match status" value="1"/>
</dbReference>
<dbReference type="InterPro" id="IPR018365">
    <property type="entry name" value="Cell_cycle_FtsW-rel_CS"/>
</dbReference>
<dbReference type="EC" id="2.4.99.28" evidence="11"/>
<dbReference type="InterPro" id="IPR011923">
    <property type="entry name" value="RodA/MrdB"/>
</dbReference>
<proteinExistence type="inferred from homology"/>
<keyword evidence="2 11" id="KW-1003">Cell membrane</keyword>
<keyword evidence="6 11" id="KW-0133">Cell shape</keyword>
<keyword evidence="3 11" id="KW-0328">Glycosyltransferase</keyword>
<dbReference type="RefSeq" id="WP_230755004.1">
    <property type="nucleotide sequence ID" value="NZ_JAINWA010000003.1"/>
</dbReference>
<dbReference type="GO" id="GO:0009252">
    <property type="term" value="P:peptidoglycan biosynthetic process"/>
    <property type="evidence" value="ECO:0007669"/>
    <property type="project" value="UniProtKB-UniRule"/>
</dbReference>
<feature type="transmembrane region" description="Helical" evidence="11">
    <location>
        <begin position="44"/>
        <end position="62"/>
    </location>
</feature>
<dbReference type="PROSITE" id="PS00428">
    <property type="entry name" value="FTSW_RODA_SPOVE"/>
    <property type="match status" value="1"/>
</dbReference>
<dbReference type="AlphaFoldDB" id="A0AAE3JIU8"/>
<keyword evidence="4 11" id="KW-0808">Transferase</keyword>
<dbReference type="NCBIfam" id="TIGR02210">
    <property type="entry name" value="rodA_shape"/>
    <property type="match status" value="1"/>
</dbReference>
<feature type="transmembrane region" description="Helical" evidence="11">
    <location>
        <begin position="251"/>
        <end position="273"/>
    </location>
</feature>
<gene>
    <name evidence="11 12" type="primary">rodA</name>
    <name evidence="12" type="ORF">K7J14_07750</name>
</gene>
<sequence length="436" mass="48367">MNVKGFTYFDYILFLAVILLTTIGISFIYSSGINSDGALVSNEFIKQILWASIGIVLMLVVAMLDYRRYADRTFLLFAVFLSILVYTRIFGRYVNGAKSWIGIGELGIQPSEFSKIIYILYLAYFLDRSSGDPAKLSRFIKSGLIMGIPMLLILSQPDLGTASVYIPIFIAMAFMAGIPLRFIGMVLIGGSLSLLFTLMPLWQDAIVQKPMPAIRILTEMRFTLIALFSLGVITVLAMMGRLIFKTRYYYWIAYFTGLVAVSLAASLGASRVLKPYQLMRLIVFLDPNVDPLGSGWNIIQSITAIGSGGPFGMGYLQGTQSHYRFLPQQSTDFIFSILSEEWGFLGGLVVFILYGTILARSLIIIKKTENNFGALVATGIAAMYFFHFMVNIGMVMGMMPITGIPLLFVSYGGSSLWTAMTASGLLMSINMRRLDH</sequence>
<dbReference type="PANTHER" id="PTHR30474:SF1">
    <property type="entry name" value="PEPTIDOGLYCAN GLYCOSYLTRANSFERASE MRDB"/>
    <property type="match status" value="1"/>
</dbReference>
<reference evidence="12" key="1">
    <citation type="submission" date="2021-08" db="EMBL/GenBank/DDBJ databases">
        <title>Comparative analyses of Brucepasteria parasyntrophica and Teretinema zuelzerae.</title>
        <authorList>
            <person name="Song Y."/>
            <person name="Brune A."/>
        </authorList>
    </citation>
    <scope>NUCLEOTIDE SEQUENCE</scope>
    <source>
        <strain evidence="12">DSM 1903</strain>
    </source>
</reference>
<keyword evidence="7 11" id="KW-0573">Peptidoglycan synthesis</keyword>